<name>A0A371DJH7_9APHY</name>
<dbReference type="AlphaFoldDB" id="A0A371DJH7"/>
<accession>A0A371DJH7</accession>
<organism evidence="2 3">
    <name type="scientific">Lentinus brumalis</name>
    <dbReference type="NCBI Taxonomy" id="2498619"/>
    <lineage>
        <taxon>Eukaryota</taxon>
        <taxon>Fungi</taxon>
        <taxon>Dikarya</taxon>
        <taxon>Basidiomycota</taxon>
        <taxon>Agaricomycotina</taxon>
        <taxon>Agaricomycetes</taxon>
        <taxon>Polyporales</taxon>
        <taxon>Polyporaceae</taxon>
        <taxon>Lentinus</taxon>
    </lineage>
</organism>
<dbReference type="Proteomes" id="UP000256964">
    <property type="component" value="Unassembled WGS sequence"/>
</dbReference>
<protein>
    <submittedName>
        <fullName evidence="2">Uncharacterized protein</fullName>
    </submittedName>
</protein>
<keyword evidence="1" id="KW-1133">Transmembrane helix</keyword>
<evidence type="ECO:0000256" key="1">
    <source>
        <dbReference type="SAM" id="Phobius"/>
    </source>
</evidence>
<sequence>MSYTVTPAAAASCLGVKLTSAPHLAVSPLHDHSVLLKLAVLVSMLSQVCSATTLFGVHQAQMMKMLWGSRWQSPLRPEQDNRC</sequence>
<proteinExistence type="predicted"/>
<feature type="transmembrane region" description="Helical" evidence="1">
    <location>
        <begin position="34"/>
        <end position="57"/>
    </location>
</feature>
<keyword evidence="1" id="KW-0812">Transmembrane</keyword>
<evidence type="ECO:0000313" key="3">
    <source>
        <dbReference type="Proteomes" id="UP000256964"/>
    </source>
</evidence>
<keyword evidence="3" id="KW-1185">Reference proteome</keyword>
<evidence type="ECO:0000313" key="2">
    <source>
        <dbReference type="EMBL" id="RDX52687.1"/>
    </source>
</evidence>
<gene>
    <name evidence="2" type="ORF">OH76DRAFT_1399932</name>
</gene>
<dbReference type="EMBL" id="KZ857389">
    <property type="protein sequence ID" value="RDX52687.1"/>
    <property type="molecule type" value="Genomic_DNA"/>
</dbReference>
<reference evidence="2 3" key="1">
    <citation type="journal article" date="2018" name="Biotechnol. Biofuels">
        <title>Integrative visual omics of the white-rot fungus Polyporus brumalis exposes the biotechnological potential of its oxidative enzymes for delignifying raw plant biomass.</title>
        <authorList>
            <person name="Miyauchi S."/>
            <person name="Rancon A."/>
            <person name="Drula E."/>
            <person name="Hage H."/>
            <person name="Chaduli D."/>
            <person name="Favel A."/>
            <person name="Grisel S."/>
            <person name="Henrissat B."/>
            <person name="Herpoel-Gimbert I."/>
            <person name="Ruiz-Duenas F.J."/>
            <person name="Chevret D."/>
            <person name="Hainaut M."/>
            <person name="Lin J."/>
            <person name="Wang M."/>
            <person name="Pangilinan J."/>
            <person name="Lipzen A."/>
            <person name="Lesage-Meessen L."/>
            <person name="Navarro D."/>
            <person name="Riley R."/>
            <person name="Grigoriev I.V."/>
            <person name="Zhou S."/>
            <person name="Raouche S."/>
            <person name="Rosso M.N."/>
        </authorList>
    </citation>
    <scope>NUCLEOTIDE SEQUENCE [LARGE SCALE GENOMIC DNA]</scope>
    <source>
        <strain evidence="2 3">BRFM 1820</strain>
    </source>
</reference>
<keyword evidence="1" id="KW-0472">Membrane</keyword>